<reference evidence="2" key="1">
    <citation type="submission" date="2024-05" db="EMBL/GenBank/DDBJ databases">
        <title>Whole genome shotgun sequence of Streptomyces hydrogenans NBRC 13475.</title>
        <authorList>
            <person name="Komaki H."/>
            <person name="Tamura T."/>
        </authorList>
    </citation>
    <scope>NUCLEOTIDE SEQUENCE</scope>
    <source>
        <strain evidence="2">NBRC 13475</strain>
    </source>
</reference>
<dbReference type="EMBL" id="BNDW01000102">
    <property type="protein sequence ID" value="GHI26317.1"/>
    <property type="molecule type" value="Genomic_DNA"/>
</dbReference>
<keyword evidence="1" id="KW-0732">Signal</keyword>
<dbReference type="InterPro" id="IPR006311">
    <property type="entry name" value="TAT_signal"/>
</dbReference>
<evidence type="ECO:0000313" key="2">
    <source>
        <dbReference type="EMBL" id="GHI26317.1"/>
    </source>
</evidence>
<dbReference type="Proteomes" id="UP001052739">
    <property type="component" value="Unassembled WGS sequence"/>
</dbReference>
<organism evidence="2 3">
    <name type="scientific">Streptomyces hydrogenans</name>
    <dbReference type="NCBI Taxonomy" id="1873719"/>
    <lineage>
        <taxon>Bacteria</taxon>
        <taxon>Bacillati</taxon>
        <taxon>Actinomycetota</taxon>
        <taxon>Actinomycetes</taxon>
        <taxon>Kitasatosporales</taxon>
        <taxon>Streptomycetaceae</taxon>
        <taxon>Streptomyces</taxon>
    </lineage>
</organism>
<evidence type="ECO:0000313" key="3">
    <source>
        <dbReference type="Proteomes" id="UP001052739"/>
    </source>
</evidence>
<evidence type="ECO:0000256" key="1">
    <source>
        <dbReference type="SAM" id="SignalP"/>
    </source>
</evidence>
<evidence type="ECO:0008006" key="4">
    <source>
        <dbReference type="Google" id="ProtNLM"/>
    </source>
</evidence>
<accession>A0ABQ3PMT1</accession>
<name>A0ABQ3PMT1_9ACTN</name>
<keyword evidence="3" id="KW-1185">Reference proteome</keyword>
<proteinExistence type="predicted"/>
<dbReference type="PROSITE" id="PS51318">
    <property type="entry name" value="TAT"/>
    <property type="match status" value="1"/>
</dbReference>
<feature type="chain" id="PRO_5047441461" description="Secreted protein" evidence="1">
    <location>
        <begin position="23"/>
        <end position="168"/>
    </location>
</feature>
<protein>
    <recommendedName>
        <fullName evidence="4">Secreted protein</fullName>
    </recommendedName>
</protein>
<comment type="caution">
    <text evidence="2">The sequence shown here is derived from an EMBL/GenBank/DDBJ whole genome shotgun (WGS) entry which is preliminary data.</text>
</comment>
<gene>
    <name evidence="2" type="ORF">Shyd_76880</name>
</gene>
<feature type="signal peptide" evidence="1">
    <location>
        <begin position="1"/>
        <end position="22"/>
    </location>
</feature>
<sequence length="168" mass="17397">MKFIRRAMIATATAGAVLGLFAAGAVGSPEAVGSPRMTAAADEAPGPAVEDFAYPDAARILAEQGIVLKRGDGHILLATCGGEAGLIEVWARGRDKVCFKVTGAGGYLSLDIPAVFAIKGNDYTTTVDMTVGTEQKSFAVTQNAWTSVGESADPEARDHALVEITAKR</sequence>